<organism evidence="2 3">
    <name type="scientific">Pseudoalteromonas phenolica</name>
    <dbReference type="NCBI Taxonomy" id="161398"/>
    <lineage>
        <taxon>Bacteria</taxon>
        <taxon>Pseudomonadati</taxon>
        <taxon>Pseudomonadota</taxon>
        <taxon>Gammaproteobacteria</taxon>
        <taxon>Alteromonadales</taxon>
        <taxon>Pseudoalteromonadaceae</taxon>
        <taxon>Pseudoalteromonas</taxon>
    </lineage>
</organism>
<gene>
    <name evidence="2" type="ORF">C1E23_10190</name>
</gene>
<comment type="caution">
    <text evidence="2">The sequence shown here is derived from an EMBL/GenBank/DDBJ whole genome shotgun (WGS) entry which is preliminary data.</text>
</comment>
<dbReference type="RefSeq" id="WP_130255463.1">
    <property type="nucleotide sequence ID" value="NZ_PPSX01000034.1"/>
</dbReference>
<proteinExistence type="predicted"/>
<reference evidence="2 3" key="1">
    <citation type="submission" date="2018-01" db="EMBL/GenBank/DDBJ databases">
        <title>Co-occurrence of chitin degradation, pigmentation and bioactivity in marine Pseudoalteromonas.</title>
        <authorList>
            <person name="Paulsen S."/>
            <person name="Gram L."/>
            <person name="Machado H."/>
        </authorList>
    </citation>
    <scope>NUCLEOTIDE SEQUENCE [LARGE SCALE GENOMIC DNA]</scope>
    <source>
        <strain evidence="2 3">S3898</strain>
    </source>
</reference>
<dbReference type="AlphaFoldDB" id="A0A4Q7IP69"/>
<protein>
    <recommendedName>
        <fullName evidence="1">DUF6933 domain-containing protein</fullName>
    </recommendedName>
</protein>
<dbReference type="Pfam" id="PF22016">
    <property type="entry name" value="DUF6933"/>
    <property type="match status" value="1"/>
</dbReference>
<evidence type="ECO:0000259" key="1">
    <source>
        <dbReference type="Pfam" id="PF22016"/>
    </source>
</evidence>
<dbReference type="Proteomes" id="UP000291338">
    <property type="component" value="Unassembled WGS sequence"/>
</dbReference>
<sequence>MKYISLNSFAKLQMSLKQKDNRMINLFCTQKLIAKLPINEGVISACFDTKLTDLSTPGAHPLSDWHANLLTIQRRNCVLLMHNQTRFPVFIIGLTKPDFAKLDILFADSFMNTLLKVGANDQQLQKATSLLGPLTIAKTNNRSVQGTMNQMKGDIEYQLWFDKMNIIDCSPYRTAAWLAERPCMVKGQKDCIWPIKEMLALLS</sequence>
<accession>A0A4Q7IP69</accession>
<name>A0A4Q7IP69_9GAMM</name>
<dbReference type="EMBL" id="PPSX01000034">
    <property type="protein sequence ID" value="RZQ53226.1"/>
    <property type="molecule type" value="Genomic_DNA"/>
</dbReference>
<dbReference type="InterPro" id="IPR053864">
    <property type="entry name" value="DUF6933"/>
</dbReference>
<evidence type="ECO:0000313" key="3">
    <source>
        <dbReference type="Proteomes" id="UP000291338"/>
    </source>
</evidence>
<feature type="domain" description="DUF6933" evidence="1">
    <location>
        <begin position="26"/>
        <end position="197"/>
    </location>
</feature>
<evidence type="ECO:0000313" key="2">
    <source>
        <dbReference type="EMBL" id="RZQ53226.1"/>
    </source>
</evidence>